<accession>A0ABQ0C753</accession>
<keyword evidence="2" id="KW-1185">Reference proteome</keyword>
<name>A0ABQ0C753_9PROT</name>
<dbReference type="Proteomes" id="UP001628193">
    <property type="component" value="Unassembled WGS sequence"/>
</dbReference>
<sequence length="146" mass="15584">MSDDLIRVVIDDAQVKSALDRLLGRSTDMSAPFRQIAGVMGFAVEENFAQEGRPPWIPWAPSTANRRSGGKILQDTGRLAASITTASDALSATMGTNTAYAAIHQFGGQAGRNRAVTIPARPFLALAADDTEEIMDILGRYIGDFG</sequence>
<evidence type="ECO:0008006" key="3">
    <source>
        <dbReference type="Google" id="ProtNLM"/>
    </source>
</evidence>
<evidence type="ECO:0000313" key="2">
    <source>
        <dbReference type="Proteomes" id="UP001628193"/>
    </source>
</evidence>
<gene>
    <name evidence="1" type="ORF">SIID45300_01030</name>
</gene>
<protein>
    <recommendedName>
        <fullName evidence="3">Phage virion morphogenesis protein</fullName>
    </recommendedName>
</protein>
<reference evidence="1 2" key="2">
    <citation type="submission" date="2024-09" db="EMBL/GenBank/DDBJ databases">
        <title>Draft genome sequence of Candidatus Magnetaquicoccaceae bacterium FCR-1.</title>
        <authorList>
            <person name="Shimoshige H."/>
            <person name="Shimamura S."/>
            <person name="Taoka A."/>
            <person name="Kobayashi H."/>
            <person name="Maekawa T."/>
        </authorList>
    </citation>
    <scope>NUCLEOTIDE SEQUENCE [LARGE SCALE GENOMIC DNA]</scope>
    <source>
        <strain evidence="1 2">FCR-1</strain>
    </source>
</reference>
<proteinExistence type="predicted"/>
<dbReference type="NCBIfam" id="TIGR01635">
    <property type="entry name" value="tail_comp_S"/>
    <property type="match status" value="1"/>
</dbReference>
<comment type="caution">
    <text evidence="1">The sequence shown here is derived from an EMBL/GenBank/DDBJ whole genome shotgun (WGS) entry which is preliminary data.</text>
</comment>
<reference evidence="1 2" key="1">
    <citation type="submission" date="2024-05" db="EMBL/GenBank/DDBJ databases">
        <authorList>
            <consortium name="Candidatus Magnetaquicoccaceae bacterium FCR-1 genome sequencing consortium"/>
            <person name="Shimoshige H."/>
            <person name="Shimamura S."/>
            <person name="Taoka A."/>
            <person name="Kobayashi H."/>
            <person name="Maekawa T."/>
        </authorList>
    </citation>
    <scope>NUCLEOTIDE SEQUENCE [LARGE SCALE GENOMIC DNA]</scope>
    <source>
        <strain evidence="1 2">FCR-1</strain>
    </source>
</reference>
<dbReference type="EMBL" id="BAAFGK010000004">
    <property type="protein sequence ID" value="GAB0056719.1"/>
    <property type="molecule type" value="Genomic_DNA"/>
</dbReference>
<dbReference type="RefSeq" id="WP_420904439.1">
    <property type="nucleotide sequence ID" value="NZ_BAAFGK010000004.1"/>
</dbReference>
<dbReference type="Pfam" id="PF05069">
    <property type="entry name" value="Phage_tail_S"/>
    <property type="match status" value="1"/>
</dbReference>
<evidence type="ECO:0000313" key="1">
    <source>
        <dbReference type="EMBL" id="GAB0056719.1"/>
    </source>
</evidence>
<organism evidence="1 2">
    <name type="scientific">Candidatus Magnetaquiglobus chichijimensis</name>
    <dbReference type="NCBI Taxonomy" id="3141448"/>
    <lineage>
        <taxon>Bacteria</taxon>
        <taxon>Pseudomonadati</taxon>
        <taxon>Pseudomonadota</taxon>
        <taxon>Magnetococcia</taxon>
        <taxon>Magnetococcales</taxon>
        <taxon>Candidatus Magnetaquicoccaceae</taxon>
        <taxon>Candidatus Magnetaquiglobus</taxon>
    </lineage>
</organism>
<dbReference type="InterPro" id="IPR006522">
    <property type="entry name" value="Phage_virion_morphogenesis"/>
</dbReference>